<dbReference type="Proteomes" id="UP001054889">
    <property type="component" value="Unassembled WGS sequence"/>
</dbReference>
<accession>A0AAV5EWP7</accession>
<proteinExistence type="predicted"/>
<evidence type="ECO:0000313" key="2">
    <source>
        <dbReference type="Proteomes" id="UP001054889"/>
    </source>
</evidence>
<dbReference type="EMBL" id="BQKI01000079">
    <property type="protein sequence ID" value="GJN27819.1"/>
    <property type="molecule type" value="Genomic_DNA"/>
</dbReference>
<reference evidence="1" key="1">
    <citation type="journal article" date="2018" name="DNA Res.">
        <title>Multiple hybrid de novo genome assembly of finger millet, an orphan allotetraploid crop.</title>
        <authorList>
            <person name="Hatakeyama M."/>
            <person name="Aluri S."/>
            <person name="Balachadran M.T."/>
            <person name="Sivarajan S.R."/>
            <person name="Patrignani A."/>
            <person name="Gruter S."/>
            <person name="Poveda L."/>
            <person name="Shimizu-Inatsugi R."/>
            <person name="Baeten J."/>
            <person name="Francoijs K.J."/>
            <person name="Nataraja K.N."/>
            <person name="Reddy Y.A.N."/>
            <person name="Phadnis S."/>
            <person name="Ravikumar R.L."/>
            <person name="Schlapbach R."/>
            <person name="Sreeman S.M."/>
            <person name="Shimizu K.K."/>
        </authorList>
    </citation>
    <scope>NUCLEOTIDE SEQUENCE</scope>
</reference>
<name>A0AAV5EWP7_ELECO</name>
<reference evidence="1" key="2">
    <citation type="submission" date="2021-12" db="EMBL/GenBank/DDBJ databases">
        <title>Resequencing data analysis of finger millet.</title>
        <authorList>
            <person name="Hatakeyama M."/>
            <person name="Aluri S."/>
            <person name="Balachadran M.T."/>
            <person name="Sivarajan S.R."/>
            <person name="Poveda L."/>
            <person name="Shimizu-Inatsugi R."/>
            <person name="Schlapbach R."/>
            <person name="Sreeman S.M."/>
            <person name="Shimizu K.K."/>
        </authorList>
    </citation>
    <scope>NUCLEOTIDE SEQUENCE</scope>
</reference>
<evidence type="ECO:0000313" key="1">
    <source>
        <dbReference type="EMBL" id="GJN27819.1"/>
    </source>
</evidence>
<sequence>MGLNSMVELGAWIIWTHRNGCVFEGLAPSMSQALMVSNDERCLWEMAGARGLSLLLADIGV</sequence>
<dbReference type="AlphaFoldDB" id="A0AAV5EWP7"/>
<organism evidence="1 2">
    <name type="scientific">Eleusine coracana subsp. coracana</name>
    <dbReference type="NCBI Taxonomy" id="191504"/>
    <lineage>
        <taxon>Eukaryota</taxon>
        <taxon>Viridiplantae</taxon>
        <taxon>Streptophyta</taxon>
        <taxon>Embryophyta</taxon>
        <taxon>Tracheophyta</taxon>
        <taxon>Spermatophyta</taxon>
        <taxon>Magnoliopsida</taxon>
        <taxon>Liliopsida</taxon>
        <taxon>Poales</taxon>
        <taxon>Poaceae</taxon>
        <taxon>PACMAD clade</taxon>
        <taxon>Chloridoideae</taxon>
        <taxon>Cynodonteae</taxon>
        <taxon>Eleusininae</taxon>
        <taxon>Eleusine</taxon>
    </lineage>
</organism>
<protein>
    <submittedName>
        <fullName evidence="1">Uncharacterized protein</fullName>
    </submittedName>
</protein>
<keyword evidence="2" id="KW-1185">Reference proteome</keyword>
<comment type="caution">
    <text evidence="1">The sequence shown here is derived from an EMBL/GenBank/DDBJ whole genome shotgun (WGS) entry which is preliminary data.</text>
</comment>
<gene>
    <name evidence="1" type="primary">gb15871</name>
    <name evidence="1" type="ORF">PR202_gb15871</name>
</gene>